<comment type="caution">
    <text evidence="7">The sequence shown here is derived from an EMBL/GenBank/DDBJ whole genome shotgun (WGS) entry which is preliminary data.</text>
</comment>
<keyword evidence="5 6" id="KW-0472">Membrane</keyword>
<keyword evidence="4 6" id="KW-1133">Transmembrane helix</keyword>
<dbReference type="PANTHER" id="PTHR23427:SF2">
    <property type="entry name" value="SURFEIT LOCUS PROTEIN 1"/>
    <property type="match status" value="1"/>
</dbReference>
<comment type="subcellular location">
    <subcellularLocation>
        <location evidence="6">Cell membrane</location>
        <topology evidence="6">Multi-pass membrane protein</topology>
    </subcellularLocation>
    <subcellularLocation>
        <location evidence="1">Membrane</location>
    </subcellularLocation>
</comment>
<dbReference type="Proteomes" id="UP000295554">
    <property type="component" value="Unassembled WGS sequence"/>
</dbReference>
<gene>
    <name evidence="7" type="ORF">E2F43_06180</name>
</gene>
<evidence type="ECO:0000256" key="2">
    <source>
        <dbReference type="ARBA" id="ARBA00007165"/>
    </source>
</evidence>
<keyword evidence="3 6" id="KW-0812">Transmembrane</keyword>
<name>A0A4R5LWJ8_9GAMM</name>
<evidence type="ECO:0000256" key="5">
    <source>
        <dbReference type="ARBA" id="ARBA00023136"/>
    </source>
</evidence>
<keyword evidence="6" id="KW-1003">Cell membrane</keyword>
<evidence type="ECO:0000256" key="1">
    <source>
        <dbReference type="ARBA" id="ARBA00004370"/>
    </source>
</evidence>
<feature type="transmembrane region" description="Helical" evidence="6">
    <location>
        <begin position="12"/>
        <end position="32"/>
    </location>
</feature>
<comment type="similarity">
    <text evidence="2 6">Belongs to the SURF1 family.</text>
</comment>
<proteinExistence type="inferred from homology"/>
<dbReference type="Pfam" id="PF02104">
    <property type="entry name" value="SURF1"/>
    <property type="match status" value="1"/>
</dbReference>
<evidence type="ECO:0000256" key="3">
    <source>
        <dbReference type="ARBA" id="ARBA00022692"/>
    </source>
</evidence>
<dbReference type="AlphaFoldDB" id="A0A4R5LWJ8"/>
<dbReference type="PANTHER" id="PTHR23427">
    <property type="entry name" value="SURFEIT LOCUS PROTEIN"/>
    <property type="match status" value="1"/>
</dbReference>
<evidence type="ECO:0000256" key="6">
    <source>
        <dbReference type="RuleBase" id="RU363076"/>
    </source>
</evidence>
<keyword evidence="8" id="KW-1185">Reference proteome</keyword>
<dbReference type="PROSITE" id="PS50895">
    <property type="entry name" value="SURF1"/>
    <property type="match status" value="1"/>
</dbReference>
<accession>A0A4R5LWJ8</accession>
<dbReference type="InterPro" id="IPR045214">
    <property type="entry name" value="Surf1/Surf4"/>
</dbReference>
<evidence type="ECO:0000313" key="7">
    <source>
        <dbReference type="EMBL" id="TDG15811.1"/>
    </source>
</evidence>
<reference evidence="7 8" key="1">
    <citation type="submission" date="2019-03" db="EMBL/GenBank/DDBJ databases">
        <title>Seongchinamella monodicae gen. nov., sp. nov., a novel member of the Gammaproteobacteria isolated from a tidal mudflat of beach.</title>
        <authorList>
            <person name="Yang H.G."/>
            <person name="Kang J.W."/>
            <person name="Lee S.D."/>
        </authorList>
    </citation>
    <scope>NUCLEOTIDE SEQUENCE [LARGE SCALE GENOMIC DNA]</scope>
    <source>
        <strain evidence="7 8">GH4-78</strain>
    </source>
</reference>
<feature type="transmembrane region" description="Helical" evidence="6">
    <location>
        <begin position="214"/>
        <end position="231"/>
    </location>
</feature>
<dbReference type="RefSeq" id="WP_133210629.1">
    <property type="nucleotide sequence ID" value="NZ_SMSE01000001.1"/>
</dbReference>
<protein>
    <recommendedName>
        <fullName evidence="6">SURF1-like protein</fullName>
    </recommendedName>
</protein>
<dbReference type="CDD" id="cd06662">
    <property type="entry name" value="SURF1"/>
    <property type="match status" value="1"/>
</dbReference>
<organism evidence="7 8">
    <name type="scientific">Seongchinamella unica</name>
    <dbReference type="NCBI Taxonomy" id="2547392"/>
    <lineage>
        <taxon>Bacteria</taxon>
        <taxon>Pseudomonadati</taxon>
        <taxon>Pseudomonadota</taxon>
        <taxon>Gammaproteobacteria</taxon>
        <taxon>Cellvibrionales</taxon>
        <taxon>Halieaceae</taxon>
        <taxon>Seongchinamella</taxon>
    </lineage>
</organism>
<dbReference type="InterPro" id="IPR002994">
    <property type="entry name" value="Surf1/Shy1"/>
</dbReference>
<evidence type="ECO:0000256" key="4">
    <source>
        <dbReference type="ARBA" id="ARBA00022989"/>
    </source>
</evidence>
<dbReference type="OrthoDB" id="9789940at2"/>
<dbReference type="EMBL" id="SMSE01000001">
    <property type="protein sequence ID" value="TDG15811.1"/>
    <property type="molecule type" value="Genomic_DNA"/>
</dbReference>
<sequence length="251" mass="27700">MATRLEFDFEWRITLFTLVLLPLLISLGFWQLQRADEKALLASGFARQQALPPAPLAQLWGEDAAALAYRPVVLEGQYLPGQHFLLDNRMLQGRFGNEVLTVFELASGGLALVNRGWVPADASRRELPRVADIQGPVRLTGHVYVAPGAPYLLADEAIAESWPRRLQAVEMDKIADSLAGRLFPYPVRIDGGQTGALAVDWVFINASPAKHRGYAVQWFAMAAVLALIYLLRSSNLWQLIRGAPAEGADKE</sequence>
<evidence type="ECO:0000313" key="8">
    <source>
        <dbReference type="Proteomes" id="UP000295554"/>
    </source>
</evidence>
<dbReference type="GO" id="GO:0005886">
    <property type="term" value="C:plasma membrane"/>
    <property type="evidence" value="ECO:0007669"/>
    <property type="project" value="UniProtKB-SubCell"/>
</dbReference>